<dbReference type="InterPro" id="IPR005637">
    <property type="entry name" value="TAP_C_dom"/>
</dbReference>
<evidence type="ECO:0000313" key="11">
    <source>
        <dbReference type="EMBL" id="KAE8254418.1"/>
    </source>
</evidence>
<dbReference type="GO" id="GO:0003723">
    <property type="term" value="F:RNA binding"/>
    <property type="evidence" value="ECO:0007669"/>
    <property type="project" value="TreeGrafter"/>
</dbReference>
<keyword evidence="6" id="KW-0509">mRNA transport</keyword>
<keyword evidence="3" id="KW-0813">Transport</keyword>
<comment type="function">
    <text evidence="8">Involved in the export of mRNA from the nucleus to the cytoplasm.</text>
</comment>
<evidence type="ECO:0000256" key="5">
    <source>
        <dbReference type="ARBA" id="ARBA00022737"/>
    </source>
</evidence>
<keyword evidence="4" id="KW-0433">Leucine-rich repeat</keyword>
<dbReference type="CDD" id="cd14342">
    <property type="entry name" value="UBA_TAP-C"/>
    <property type="match status" value="1"/>
</dbReference>
<dbReference type="Proteomes" id="UP000077684">
    <property type="component" value="Unassembled WGS sequence"/>
</dbReference>
<organism evidence="11 12">
    <name type="scientific">Tilletia controversa</name>
    <name type="common">dwarf bunt fungus</name>
    <dbReference type="NCBI Taxonomy" id="13291"/>
    <lineage>
        <taxon>Eukaryota</taxon>
        <taxon>Fungi</taxon>
        <taxon>Dikarya</taxon>
        <taxon>Basidiomycota</taxon>
        <taxon>Ustilaginomycotina</taxon>
        <taxon>Exobasidiomycetes</taxon>
        <taxon>Tilletiales</taxon>
        <taxon>Tilletiaceae</taxon>
        <taxon>Tilletia</taxon>
    </lineage>
</organism>
<dbReference type="PANTHER" id="PTHR10662:SF22">
    <property type="entry name" value="NUCLEAR RNA EXPORT FACTOR 1"/>
    <property type="match status" value="1"/>
</dbReference>
<dbReference type="Gene3D" id="1.10.8.10">
    <property type="entry name" value="DNA helicase RuvA subunit, C-terminal domain"/>
    <property type="match status" value="1"/>
</dbReference>
<dbReference type="SUPFAM" id="SSF46934">
    <property type="entry name" value="UBA-like"/>
    <property type="match status" value="1"/>
</dbReference>
<dbReference type="EMBL" id="LWDE02000053">
    <property type="protein sequence ID" value="KAE8254418.1"/>
    <property type="molecule type" value="Genomic_DNA"/>
</dbReference>
<proteinExistence type="inferred from homology"/>
<evidence type="ECO:0000256" key="2">
    <source>
        <dbReference type="ARBA" id="ARBA00009285"/>
    </source>
</evidence>
<keyword evidence="7" id="KW-0539">Nucleus</keyword>
<dbReference type="FunFam" id="1.10.8.10:FF:000018">
    <property type="entry name" value="Nuclear RNA export factor 1"/>
    <property type="match status" value="1"/>
</dbReference>
<dbReference type="GO" id="GO:0016973">
    <property type="term" value="P:poly(A)+ mRNA export from nucleus"/>
    <property type="evidence" value="ECO:0007669"/>
    <property type="project" value="TreeGrafter"/>
</dbReference>
<dbReference type="AlphaFoldDB" id="A0A8X7N0I0"/>
<accession>A0A8X7N0I0</accession>
<reference evidence="11" key="1">
    <citation type="submission" date="2016-04" db="EMBL/GenBank/DDBJ databases">
        <authorList>
            <person name="Nguyen H.D."/>
            <person name="Samba Siva P."/>
            <person name="Cullis J."/>
            <person name="Levesque C.A."/>
            <person name="Hambleton S."/>
        </authorList>
    </citation>
    <scope>NUCLEOTIDE SEQUENCE</scope>
    <source>
        <strain evidence="11">DAOMC 236426</strain>
    </source>
</reference>
<dbReference type="InterPro" id="IPR009060">
    <property type="entry name" value="UBA-like_sf"/>
</dbReference>
<dbReference type="PROSITE" id="PS51281">
    <property type="entry name" value="TAP_C"/>
    <property type="match status" value="1"/>
</dbReference>
<protein>
    <recommendedName>
        <fullName evidence="9">mRNA export factor MEX67</fullName>
    </recommendedName>
</protein>
<gene>
    <name evidence="11" type="ORF">A4X06_0g915</name>
</gene>
<feature type="domain" description="TAP-C" evidence="10">
    <location>
        <begin position="128"/>
        <end position="182"/>
    </location>
</feature>
<dbReference type="Pfam" id="PF03943">
    <property type="entry name" value="TAP_C"/>
    <property type="match status" value="1"/>
</dbReference>
<comment type="caution">
    <text evidence="11">The sequence shown here is derived from an EMBL/GenBank/DDBJ whole genome shotgun (WGS) entry which is preliminary data.</text>
</comment>
<evidence type="ECO:0000256" key="1">
    <source>
        <dbReference type="ARBA" id="ARBA00004123"/>
    </source>
</evidence>
<dbReference type="SMART" id="SM00804">
    <property type="entry name" value="TAP_C"/>
    <property type="match status" value="1"/>
</dbReference>
<evidence type="ECO:0000313" key="12">
    <source>
        <dbReference type="Proteomes" id="UP000077684"/>
    </source>
</evidence>
<evidence type="ECO:0000259" key="10">
    <source>
        <dbReference type="PROSITE" id="PS51281"/>
    </source>
</evidence>
<evidence type="ECO:0000256" key="4">
    <source>
        <dbReference type="ARBA" id="ARBA00022614"/>
    </source>
</evidence>
<evidence type="ECO:0000256" key="3">
    <source>
        <dbReference type="ARBA" id="ARBA00022448"/>
    </source>
</evidence>
<comment type="similarity">
    <text evidence="2">Belongs to the NXF family.</text>
</comment>
<evidence type="ECO:0000256" key="6">
    <source>
        <dbReference type="ARBA" id="ARBA00022816"/>
    </source>
</evidence>
<dbReference type="Gene3D" id="3.10.450.50">
    <property type="match status" value="1"/>
</dbReference>
<evidence type="ECO:0000256" key="9">
    <source>
        <dbReference type="ARBA" id="ARBA00069694"/>
    </source>
</evidence>
<keyword evidence="5" id="KW-0677">Repeat</keyword>
<evidence type="ECO:0000256" key="8">
    <source>
        <dbReference type="ARBA" id="ARBA00055253"/>
    </source>
</evidence>
<evidence type="ECO:0000256" key="7">
    <source>
        <dbReference type="ARBA" id="ARBA00023242"/>
    </source>
</evidence>
<comment type="subcellular location">
    <subcellularLocation>
        <location evidence="1">Nucleus</location>
    </subcellularLocation>
</comment>
<name>A0A8X7N0I0_9BASI</name>
<reference evidence="11" key="2">
    <citation type="journal article" date="2019" name="IMA Fungus">
        <title>Genome sequencing and comparison of five Tilletia species to identify candidate genes for the detection of regulated species infecting wheat.</title>
        <authorList>
            <person name="Nguyen H.D.T."/>
            <person name="Sultana T."/>
            <person name="Kesanakurti P."/>
            <person name="Hambleton S."/>
        </authorList>
    </citation>
    <scope>NUCLEOTIDE SEQUENCE</scope>
    <source>
        <strain evidence="11">DAOMC 236426</strain>
    </source>
</reference>
<dbReference type="InterPro" id="IPR030217">
    <property type="entry name" value="NXF_fam"/>
</dbReference>
<sequence length="182" mass="18499">MSYILFDRLFLVAPVTPQSEAANAGWPCVILSDLITFRHFSHPKAWAPHSIPVGDGAAALAATAAAPMGSSGQSVVPVVVGGPGTVGSGSVVGGAIAQQPNGVVAPVVNLAALPPHLQSQAPAPGLNEQQHALSLQLAAETRLTYPFAVQCLQENGWDPVLAMGNFQALKAAGAIPAEAFVP</sequence>
<keyword evidence="12" id="KW-1185">Reference proteome</keyword>
<dbReference type="PANTHER" id="PTHR10662">
    <property type="entry name" value="NUCLEAR RNA EXPORT FACTOR"/>
    <property type="match status" value="1"/>
</dbReference>
<dbReference type="GO" id="GO:0042272">
    <property type="term" value="C:nuclear RNA export factor complex"/>
    <property type="evidence" value="ECO:0007669"/>
    <property type="project" value="UniProtKB-ARBA"/>
</dbReference>